<organism evidence="7 9">
    <name type="scientific">Pseudosulfitobacter pseudonitzschiae</name>
    <dbReference type="NCBI Taxonomy" id="1402135"/>
    <lineage>
        <taxon>Bacteria</taxon>
        <taxon>Pseudomonadati</taxon>
        <taxon>Pseudomonadota</taxon>
        <taxon>Alphaproteobacteria</taxon>
        <taxon>Rhodobacterales</taxon>
        <taxon>Roseobacteraceae</taxon>
        <taxon>Pseudosulfitobacter</taxon>
    </lineage>
</organism>
<evidence type="ECO:0000313" key="9">
    <source>
        <dbReference type="Proteomes" id="UP000027746"/>
    </source>
</evidence>
<dbReference type="InterPro" id="IPR003593">
    <property type="entry name" value="AAA+_ATPase"/>
</dbReference>
<dbReference type="PROSITE" id="PS50893">
    <property type="entry name" value="ABC_TRANSPORTER_2"/>
    <property type="match status" value="1"/>
</dbReference>
<evidence type="ECO:0000256" key="2">
    <source>
        <dbReference type="ARBA" id="ARBA00022448"/>
    </source>
</evidence>
<dbReference type="InterPro" id="IPR017871">
    <property type="entry name" value="ABC_transporter-like_CS"/>
</dbReference>
<dbReference type="EMBL" id="JAMD01000023">
    <property type="protein sequence ID" value="KEJ93897.1"/>
    <property type="molecule type" value="Genomic_DNA"/>
</dbReference>
<dbReference type="CDD" id="cd03224">
    <property type="entry name" value="ABC_TM1139_LivF_branched"/>
    <property type="match status" value="1"/>
</dbReference>
<reference evidence="8" key="2">
    <citation type="submission" date="2021-01" db="EMBL/GenBank/DDBJ databases">
        <title>Diatom-associated Roseobacters Show Island Model of Population Structure.</title>
        <authorList>
            <person name="Qu L."/>
            <person name="Feng X."/>
            <person name="Chen Y."/>
            <person name="Li L."/>
            <person name="Wang X."/>
            <person name="Hu Z."/>
            <person name="Wang H."/>
            <person name="Luo H."/>
        </authorList>
    </citation>
    <scope>NUCLEOTIDE SEQUENCE</scope>
    <source>
        <strain evidence="8">SM26-45</strain>
    </source>
</reference>
<dbReference type="InterPro" id="IPR003439">
    <property type="entry name" value="ABC_transporter-like_ATP-bd"/>
</dbReference>
<dbReference type="InterPro" id="IPR052156">
    <property type="entry name" value="BCAA_Transport_ATP-bd_LivF"/>
</dbReference>
<comment type="similarity">
    <text evidence="1">Belongs to the ABC transporter superfamily.</text>
</comment>
<evidence type="ECO:0000256" key="4">
    <source>
        <dbReference type="ARBA" id="ARBA00022840"/>
    </source>
</evidence>
<dbReference type="PROSITE" id="PS00211">
    <property type="entry name" value="ABC_TRANSPORTER_1"/>
    <property type="match status" value="1"/>
</dbReference>
<dbReference type="AlphaFoldDB" id="A0A073J856"/>
<feature type="domain" description="ABC transporter" evidence="6">
    <location>
        <begin position="2"/>
        <end position="235"/>
    </location>
</feature>
<keyword evidence="2" id="KW-0813">Transport</keyword>
<dbReference type="Proteomes" id="UP000027746">
    <property type="component" value="Unassembled WGS sequence"/>
</dbReference>
<proteinExistence type="inferred from homology"/>
<dbReference type="PANTHER" id="PTHR43820:SF4">
    <property type="entry name" value="HIGH-AFFINITY BRANCHED-CHAIN AMINO ACID TRANSPORT ATP-BINDING PROTEIN LIVF"/>
    <property type="match status" value="1"/>
</dbReference>
<dbReference type="RefSeq" id="WP_037931262.1">
    <property type="nucleotide sequence ID" value="NZ_CP086770.1"/>
</dbReference>
<dbReference type="Pfam" id="PF00005">
    <property type="entry name" value="ABC_tran"/>
    <property type="match status" value="1"/>
</dbReference>
<dbReference type="GO" id="GO:0005524">
    <property type="term" value="F:ATP binding"/>
    <property type="evidence" value="ECO:0007669"/>
    <property type="project" value="UniProtKB-KW"/>
</dbReference>
<keyword evidence="3" id="KW-0547">Nucleotide-binding</keyword>
<dbReference type="Proteomes" id="UP000809337">
    <property type="component" value="Unassembled WGS sequence"/>
</dbReference>
<name>A0A073J856_9RHOB</name>
<evidence type="ECO:0000313" key="8">
    <source>
        <dbReference type="EMBL" id="MBM2355779.1"/>
    </source>
</evidence>
<evidence type="ECO:0000256" key="1">
    <source>
        <dbReference type="ARBA" id="ARBA00005417"/>
    </source>
</evidence>
<evidence type="ECO:0000256" key="3">
    <source>
        <dbReference type="ARBA" id="ARBA00022741"/>
    </source>
</evidence>
<gene>
    <name evidence="8" type="ORF">JQX14_14605</name>
    <name evidence="7" type="ORF">SUH3_12355</name>
</gene>
<dbReference type="EMBL" id="JAFBWN010000009">
    <property type="protein sequence ID" value="MBM2355779.1"/>
    <property type="molecule type" value="Genomic_DNA"/>
</dbReference>
<keyword evidence="4 7" id="KW-0067">ATP-binding</keyword>
<dbReference type="PANTHER" id="PTHR43820">
    <property type="entry name" value="HIGH-AFFINITY BRANCHED-CHAIN AMINO ACID TRANSPORT ATP-BINDING PROTEIN LIVF"/>
    <property type="match status" value="1"/>
</dbReference>
<dbReference type="SMART" id="SM00382">
    <property type="entry name" value="AAA"/>
    <property type="match status" value="1"/>
</dbReference>
<dbReference type="GO" id="GO:0015807">
    <property type="term" value="P:L-amino acid transport"/>
    <property type="evidence" value="ECO:0007669"/>
    <property type="project" value="TreeGrafter"/>
</dbReference>
<dbReference type="Pfam" id="PF12399">
    <property type="entry name" value="BCA_ABC_TP_C"/>
    <property type="match status" value="1"/>
</dbReference>
<sequence length="235" mass="25401">MLSLNNVKSRYGRIEALHGVSLEVDEGEVVAVIGANGAGKTTMMRSISGVQPTSDGTILFDGKPLDKVPAHKRINLGIAQVPEGRHIFGPLSVEDNLLIGGWSLTSTERADPSRLGWAYDTFPILKEKRHLPAGSLSGGQQQMLAIGRAMMVRPRLILLDEPSMGLSPLLVQQILDTLRELKKQGITILLVEQNANAALAFVDRAYVMETGNVIIEGTAKEISANPKVREAYLGL</sequence>
<dbReference type="OrthoDB" id="9806149at2"/>
<evidence type="ECO:0000259" key="6">
    <source>
        <dbReference type="PROSITE" id="PS50893"/>
    </source>
</evidence>
<keyword evidence="9" id="KW-1185">Reference proteome</keyword>
<comment type="caution">
    <text evidence="7">The sequence shown here is derived from an EMBL/GenBank/DDBJ whole genome shotgun (WGS) entry which is preliminary data.</text>
</comment>
<evidence type="ECO:0000313" key="7">
    <source>
        <dbReference type="EMBL" id="KEJ93897.1"/>
    </source>
</evidence>
<dbReference type="Gene3D" id="3.40.50.300">
    <property type="entry name" value="P-loop containing nucleotide triphosphate hydrolases"/>
    <property type="match status" value="1"/>
</dbReference>
<keyword evidence="5" id="KW-0029">Amino-acid transport</keyword>
<dbReference type="GO" id="GO:0016887">
    <property type="term" value="F:ATP hydrolysis activity"/>
    <property type="evidence" value="ECO:0007669"/>
    <property type="project" value="InterPro"/>
</dbReference>
<protein>
    <submittedName>
        <fullName evidence="7">ABC transporter ATP-binding protein</fullName>
    </submittedName>
</protein>
<reference evidence="7 9" key="1">
    <citation type="submission" date="2014-01" db="EMBL/GenBank/DDBJ databases">
        <title>Sulfitobacter sp. H3 (MCCC 1A00686) Genome Sequencing.</title>
        <authorList>
            <person name="Lai Q."/>
            <person name="Hong Z."/>
        </authorList>
    </citation>
    <scope>NUCLEOTIDE SEQUENCE [LARGE SCALE GENOMIC DNA]</scope>
    <source>
        <strain evidence="7 9">H3</strain>
    </source>
</reference>
<evidence type="ECO:0000256" key="5">
    <source>
        <dbReference type="ARBA" id="ARBA00022970"/>
    </source>
</evidence>
<dbReference type="InterPro" id="IPR027417">
    <property type="entry name" value="P-loop_NTPase"/>
</dbReference>
<dbReference type="SUPFAM" id="SSF52540">
    <property type="entry name" value="P-loop containing nucleoside triphosphate hydrolases"/>
    <property type="match status" value="1"/>
</dbReference>
<dbReference type="InterPro" id="IPR032823">
    <property type="entry name" value="BCA_ABC_TP_C"/>
</dbReference>
<accession>A0A073J856</accession>
<dbReference type="GO" id="GO:0015658">
    <property type="term" value="F:branched-chain amino acid transmembrane transporter activity"/>
    <property type="evidence" value="ECO:0007669"/>
    <property type="project" value="TreeGrafter"/>
</dbReference>